<dbReference type="Pfam" id="PF00106">
    <property type="entry name" value="adh_short"/>
    <property type="match status" value="1"/>
</dbReference>
<dbReference type="PRINTS" id="PR00081">
    <property type="entry name" value="GDHRDH"/>
</dbReference>
<evidence type="ECO:0000256" key="1">
    <source>
        <dbReference type="ARBA" id="ARBA00006484"/>
    </source>
</evidence>
<dbReference type="Gene3D" id="3.40.50.720">
    <property type="entry name" value="NAD(P)-binding Rossmann-like Domain"/>
    <property type="match status" value="1"/>
</dbReference>
<keyword evidence="3" id="KW-0560">Oxidoreductase</keyword>
<dbReference type="PROSITE" id="PS00061">
    <property type="entry name" value="ADH_SHORT"/>
    <property type="match status" value="1"/>
</dbReference>
<keyword evidence="5" id="KW-1185">Reference proteome</keyword>
<dbReference type="GO" id="GO:0016616">
    <property type="term" value="F:oxidoreductase activity, acting on the CH-OH group of donors, NAD or NADP as acceptor"/>
    <property type="evidence" value="ECO:0007669"/>
    <property type="project" value="TreeGrafter"/>
</dbReference>
<keyword evidence="2" id="KW-0521">NADP</keyword>
<evidence type="ECO:0000256" key="2">
    <source>
        <dbReference type="ARBA" id="ARBA00022857"/>
    </source>
</evidence>
<organism evidence="4 5">
    <name type="scientific">Aspergillus nanangensis</name>
    <dbReference type="NCBI Taxonomy" id="2582783"/>
    <lineage>
        <taxon>Eukaryota</taxon>
        <taxon>Fungi</taxon>
        <taxon>Dikarya</taxon>
        <taxon>Ascomycota</taxon>
        <taxon>Pezizomycotina</taxon>
        <taxon>Eurotiomycetes</taxon>
        <taxon>Eurotiomycetidae</taxon>
        <taxon>Eurotiales</taxon>
        <taxon>Aspergillaceae</taxon>
        <taxon>Aspergillus</taxon>
        <taxon>Aspergillus subgen. Circumdati</taxon>
    </lineage>
</organism>
<name>A0AAD4CL19_ASPNN</name>
<dbReference type="GO" id="GO:0005737">
    <property type="term" value="C:cytoplasm"/>
    <property type="evidence" value="ECO:0007669"/>
    <property type="project" value="TreeGrafter"/>
</dbReference>
<comment type="caution">
    <text evidence="4">The sequence shown here is derived from an EMBL/GenBank/DDBJ whole genome shotgun (WGS) entry which is preliminary data.</text>
</comment>
<dbReference type="InterPro" id="IPR002347">
    <property type="entry name" value="SDR_fam"/>
</dbReference>
<dbReference type="AlphaFoldDB" id="A0AAD4CL19"/>
<dbReference type="PANTHER" id="PTHR44229:SF4">
    <property type="entry name" value="15-HYDROXYPROSTAGLANDIN DEHYDROGENASE [NAD(+)]"/>
    <property type="match status" value="1"/>
</dbReference>
<dbReference type="GO" id="GO:0044550">
    <property type="term" value="P:secondary metabolite biosynthetic process"/>
    <property type="evidence" value="ECO:0007669"/>
    <property type="project" value="UniProtKB-ARBA"/>
</dbReference>
<evidence type="ECO:0000256" key="3">
    <source>
        <dbReference type="ARBA" id="ARBA00023002"/>
    </source>
</evidence>
<dbReference type="EMBL" id="VCAU01000046">
    <property type="protein sequence ID" value="KAF9888469.1"/>
    <property type="molecule type" value="Genomic_DNA"/>
</dbReference>
<dbReference type="SUPFAM" id="SSF51735">
    <property type="entry name" value="NAD(P)-binding Rossmann-fold domains"/>
    <property type="match status" value="1"/>
</dbReference>
<gene>
    <name evidence="4" type="ORF">FE257_008576</name>
</gene>
<dbReference type="InterPro" id="IPR036291">
    <property type="entry name" value="NAD(P)-bd_dom_sf"/>
</dbReference>
<sequence>MFGDFPIHNKIVLVTGGGSGIGLKFCRLVCAKGAKVLLADIQLTREAEELVQTEPNVVFQRCDVRRWKDLTAAIKACEAHWGDVPDVYVPGAGIFEPKWSNFWEDTETDGYGSVDININHPIKLTRLAMRSLLGRNKKGVVCIIASIAGILGSYGTPIYCATKHAIVGFVKSLATSDELEGVKVIGVCPGFVNTPLWTDAPDRVNQYTLENANMLTPEAVADGMLSIIEQGKYGGGTLLEMTATSQRVLPEWNVSPPEVGYNSESEDMTQRYLTPIQRIMSRERRSTPSKL</sequence>
<protein>
    <recommendedName>
        <fullName evidence="6">NAD(P)-binding protein</fullName>
    </recommendedName>
</protein>
<evidence type="ECO:0008006" key="6">
    <source>
        <dbReference type="Google" id="ProtNLM"/>
    </source>
</evidence>
<dbReference type="Proteomes" id="UP001194746">
    <property type="component" value="Unassembled WGS sequence"/>
</dbReference>
<reference evidence="4" key="1">
    <citation type="journal article" date="2019" name="Beilstein J. Org. Chem.">
        <title>Nanangenines: drimane sesquiterpenoids as the dominant metabolite cohort of a novel Australian fungus, Aspergillus nanangensis.</title>
        <authorList>
            <person name="Lacey H.J."/>
            <person name="Gilchrist C.L.M."/>
            <person name="Crombie A."/>
            <person name="Kalaitzis J.A."/>
            <person name="Vuong D."/>
            <person name="Rutledge P.J."/>
            <person name="Turner P."/>
            <person name="Pitt J.I."/>
            <person name="Lacey E."/>
            <person name="Chooi Y.H."/>
            <person name="Piggott A.M."/>
        </authorList>
    </citation>
    <scope>NUCLEOTIDE SEQUENCE</scope>
    <source>
        <strain evidence="4">MST-FP2251</strain>
    </source>
</reference>
<reference evidence="4" key="2">
    <citation type="submission" date="2020-02" db="EMBL/GenBank/DDBJ databases">
        <authorList>
            <person name="Gilchrist C.L.M."/>
            <person name="Chooi Y.-H."/>
        </authorList>
    </citation>
    <scope>NUCLEOTIDE SEQUENCE</scope>
    <source>
        <strain evidence="4">MST-FP2251</strain>
    </source>
</reference>
<evidence type="ECO:0000313" key="4">
    <source>
        <dbReference type="EMBL" id="KAF9888469.1"/>
    </source>
</evidence>
<comment type="similarity">
    <text evidence="1">Belongs to the short-chain dehydrogenases/reductases (SDR) family.</text>
</comment>
<dbReference type="InterPro" id="IPR020904">
    <property type="entry name" value="Sc_DH/Rdtase_CS"/>
</dbReference>
<dbReference type="PANTHER" id="PTHR44229">
    <property type="entry name" value="15-HYDROXYPROSTAGLANDIN DEHYDROGENASE [NAD(+)]"/>
    <property type="match status" value="1"/>
</dbReference>
<proteinExistence type="inferred from homology"/>
<accession>A0AAD4CL19</accession>
<evidence type="ECO:0000313" key="5">
    <source>
        <dbReference type="Proteomes" id="UP001194746"/>
    </source>
</evidence>